<keyword evidence="11" id="KW-0472">Membrane</keyword>
<sequence length="1436" mass="158276">MPEKRMDELWVFFPFVGRGREEGRAHEKDKTREGIGRFNSLIDKTQFITTTATTISSFILSAISTPNSILAENTQLDDNFKDGTDALNHETTRPNDQLDISNLCLPQRLIQALHTRGITNLFTIQRAVLVPALEGRDIIARVNNLTGKALAFGIPSSNASLNKQLELGTPGRTIELLKGGCGNYFRKSTIKAHQSMFFFATVTSWVKKLERKYLDSPLQIDLYLLALGEKWLYLQGKFPVLVATDIASHGLDIPNVDLVSVVPSEMLNQRSAIRSLERVAWCKFEFVNPPAIEEVLESSAGQMVATLDGAQPESSQFFAPSAQKLIEEQRRSALPTRSKGGGVQSHTFWRSAALSSSLLLLLLHSLAAYTLKISHSFLLSIFPYTRFLTLRSGAGNKEEEDKMASTSTVIGVSSIFHSKTTTSCRRAAAATTTTAANFSSAMPLSSSSASLLSEKPPHFNSLIAKTQLSFKHGLIINNNSTFTPPSAIATPNSILSEEAFKGLDGFSDFEADADTDDAVDYDSSETEPSNNTSEVELDISKLGFASPPCPNPPESRNHSPFPHSSLYFPLFLSFFIFFGLLPYFYLRAVLIPTLEGRDLIARAKTGTGKTLAFGIPIIKRLTEDAELRGSQRRTGRLPKVLVLAPTRELAKQVEKEIKESAPYLSTVCVYGGVSYATQQNALSRGVDVVVGTPGRIIDLLKGKSLILGEVEYLVLDEADQMLSFGFEEDVEVIFRKSNHQSAKSMLFSLATMPTWLKKLARKYLDNPLQIDLVGDQEEKLAEGIKLYAVSTTATSKRTILSDLVTQVEKEIKESAPYLSTVCVYGGVSYATQQNALSRGVDVVVGTPGRIIDLLKGKSLKLGEVEYLVLDEADQMLSFGFEEDVEVILESLPSKRQSMLFSATMPTWVKKLARKYLDNPLQIDLVGDQEEKLAEGIKLYAVSTTATSKRTILSDLVTVYAKGGKTIIFTRTKRDADEVSMALTQSIASEALHGDISQHQRERTLNGFRQGKFTVLVATDVASRGLDIPNVDLIIHYELPNDPETFVHRSGRTGRAGKEGTAILMFTNSQRRTVRSLERDAGCKFEFVSPPAIEELLESSTEQVVATLNGVHPESVEFFTPTAQKLIEEQGTSALAAALAHLSGFSQPPSSRSLISHEQGWTTLQLTRDPTYSRGFLSARSVTGFLSDVYPAAADEIGKIHLIADERVQGAVFDLPEEIAKELLNKQLPPGNTIEKITKLPALQDDGPPSDFYGRFSSRDRPARGGPRGQRGGFRSSPGRGSGRYSDDEGTFRRGGRSNSNENSRSWMSRSSGDDWLIGGRRSSRPSSRDSNHALDQIFGDLNRMRFWVHAWSEALEALVLIVGGRGTEHQNAQTRQIFSCLLPTLGIFWDCEQVGDAQLGIAFYLFATGRSCNIPWRWRGFDLKLARSHMYLFTAL</sequence>
<gene>
    <name evidence="14" type="ORF">NC653_024179</name>
</gene>
<dbReference type="GO" id="GO:0016787">
    <property type="term" value="F:hydrolase activity"/>
    <property type="evidence" value="ECO:0007669"/>
    <property type="project" value="UniProtKB-KW"/>
</dbReference>
<evidence type="ECO:0000256" key="8">
    <source>
        <dbReference type="ARBA" id="ARBA00022946"/>
    </source>
</evidence>
<feature type="domain" description="Helicase C-terminal" evidence="13">
    <location>
        <begin position="951"/>
        <end position="1096"/>
    </location>
</feature>
<dbReference type="InterPro" id="IPR027417">
    <property type="entry name" value="P-loop_NTPase"/>
</dbReference>
<dbReference type="PROSITE" id="PS51194">
    <property type="entry name" value="HELICASE_CTER"/>
    <property type="match status" value="1"/>
</dbReference>
<evidence type="ECO:0000256" key="9">
    <source>
        <dbReference type="ARBA" id="ARBA00047984"/>
    </source>
</evidence>
<keyword evidence="5" id="KW-0347">Helicase</keyword>
<evidence type="ECO:0000256" key="2">
    <source>
        <dbReference type="ARBA" id="ARBA00012552"/>
    </source>
</evidence>
<keyword evidence="4" id="KW-0378">Hydrolase</keyword>
<dbReference type="Pfam" id="PF08152">
    <property type="entry name" value="GUCT"/>
    <property type="match status" value="1"/>
</dbReference>
<evidence type="ECO:0000256" key="7">
    <source>
        <dbReference type="ARBA" id="ARBA00022884"/>
    </source>
</evidence>
<feature type="domain" description="Helicase ATP-binding" evidence="12">
    <location>
        <begin position="590"/>
        <end position="770"/>
    </location>
</feature>
<evidence type="ECO:0000256" key="11">
    <source>
        <dbReference type="SAM" id="Phobius"/>
    </source>
</evidence>
<keyword evidence="6" id="KW-0067">ATP-binding</keyword>
<proteinExistence type="inferred from homology"/>
<dbReference type="EC" id="3.6.4.13" evidence="2"/>
<dbReference type="SUPFAM" id="SSF52540">
    <property type="entry name" value="P-loop containing nucleoside triphosphate hydrolases"/>
    <property type="match status" value="3"/>
</dbReference>
<keyword evidence="15" id="KW-1185">Reference proteome</keyword>
<evidence type="ECO:0000256" key="5">
    <source>
        <dbReference type="ARBA" id="ARBA00022806"/>
    </source>
</evidence>
<accession>A0AAD6M8T9</accession>
<keyword evidence="7" id="KW-0694">RNA-binding</keyword>
<evidence type="ECO:0000256" key="3">
    <source>
        <dbReference type="ARBA" id="ARBA00022741"/>
    </source>
</evidence>
<feature type="compositionally biased region" description="Low complexity" evidence="10">
    <location>
        <begin position="1296"/>
        <end position="1310"/>
    </location>
</feature>
<dbReference type="CDD" id="cd12938">
    <property type="entry name" value="GUCT_Hera"/>
    <property type="match status" value="1"/>
</dbReference>
<evidence type="ECO:0000256" key="6">
    <source>
        <dbReference type="ARBA" id="ARBA00022840"/>
    </source>
</evidence>
<evidence type="ECO:0000313" key="14">
    <source>
        <dbReference type="EMBL" id="KAJ6980746.1"/>
    </source>
</evidence>
<evidence type="ECO:0000313" key="15">
    <source>
        <dbReference type="Proteomes" id="UP001164929"/>
    </source>
</evidence>
<reference evidence="14" key="1">
    <citation type="journal article" date="2023" name="Mol. Ecol. Resour.">
        <title>Chromosome-level genome assembly of a triploid poplar Populus alba 'Berolinensis'.</title>
        <authorList>
            <person name="Chen S."/>
            <person name="Yu Y."/>
            <person name="Wang X."/>
            <person name="Wang S."/>
            <person name="Zhang T."/>
            <person name="Zhou Y."/>
            <person name="He R."/>
            <person name="Meng N."/>
            <person name="Wang Y."/>
            <person name="Liu W."/>
            <person name="Liu Z."/>
            <person name="Liu J."/>
            <person name="Guo Q."/>
            <person name="Huang H."/>
            <person name="Sederoff R.R."/>
            <person name="Wang G."/>
            <person name="Qu G."/>
            <person name="Chen S."/>
        </authorList>
    </citation>
    <scope>NUCLEOTIDE SEQUENCE</scope>
    <source>
        <strain evidence="14">SC-2020</strain>
    </source>
</reference>
<organism evidence="14 15">
    <name type="scientific">Populus alba x Populus x berolinensis</name>
    <dbReference type="NCBI Taxonomy" id="444605"/>
    <lineage>
        <taxon>Eukaryota</taxon>
        <taxon>Viridiplantae</taxon>
        <taxon>Streptophyta</taxon>
        <taxon>Embryophyta</taxon>
        <taxon>Tracheophyta</taxon>
        <taxon>Spermatophyta</taxon>
        <taxon>Magnoliopsida</taxon>
        <taxon>eudicotyledons</taxon>
        <taxon>Gunneridae</taxon>
        <taxon>Pentapetalae</taxon>
        <taxon>rosids</taxon>
        <taxon>fabids</taxon>
        <taxon>Malpighiales</taxon>
        <taxon>Salicaceae</taxon>
        <taxon>Saliceae</taxon>
        <taxon>Populus</taxon>
    </lineage>
</organism>
<keyword evidence="8" id="KW-0809">Transit peptide</keyword>
<feature type="region of interest" description="Disordered" evidence="10">
    <location>
        <begin position="1237"/>
        <end position="1310"/>
    </location>
</feature>
<evidence type="ECO:0000259" key="12">
    <source>
        <dbReference type="PROSITE" id="PS51192"/>
    </source>
</evidence>
<dbReference type="GO" id="GO:0003723">
    <property type="term" value="F:RNA binding"/>
    <property type="evidence" value="ECO:0007669"/>
    <property type="project" value="UniProtKB-KW"/>
</dbReference>
<dbReference type="InterPro" id="IPR011545">
    <property type="entry name" value="DEAD/DEAH_box_helicase_dom"/>
</dbReference>
<dbReference type="FunFam" id="3.40.50.300:FF:000911">
    <property type="entry name" value="Nucleolar RNA helicase II"/>
    <property type="match status" value="1"/>
</dbReference>
<evidence type="ECO:0000256" key="1">
    <source>
        <dbReference type="ARBA" id="ARBA00006517"/>
    </source>
</evidence>
<keyword evidence="11" id="KW-1133">Transmembrane helix</keyword>
<dbReference type="GO" id="GO:0005829">
    <property type="term" value="C:cytosol"/>
    <property type="evidence" value="ECO:0007669"/>
    <property type="project" value="TreeGrafter"/>
</dbReference>
<name>A0AAD6M8T9_9ROSI</name>
<dbReference type="InterPro" id="IPR001650">
    <property type="entry name" value="Helicase_C-like"/>
</dbReference>
<dbReference type="Pfam" id="PF00271">
    <property type="entry name" value="Helicase_C"/>
    <property type="match status" value="1"/>
</dbReference>
<dbReference type="InterPro" id="IPR050079">
    <property type="entry name" value="DEAD_box_RNA_helicase"/>
</dbReference>
<dbReference type="CDD" id="cd18787">
    <property type="entry name" value="SF2_C_DEAD"/>
    <property type="match status" value="1"/>
</dbReference>
<dbReference type="Pfam" id="PF26142">
    <property type="entry name" value="DD_DDX21-DDX50"/>
    <property type="match status" value="2"/>
</dbReference>
<keyword evidence="3" id="KW-0547">Nucleotide-binding</keyword>
<evidence type="ECO:0000259" key="13">
    <source>
        <dbReference type="PROSITE" id="PS51194"/>
    </source>
</evidence>
<dbReference type="SMART" id="SM00487">
    <property type="entry name" value="DEXDc"/>
    <property type="match status" value="2"/>
</dbReference>
<protein>
    <recommendedName>
        <fullName evidence="2">RNA helicase</fullName>
        <ecNumber evidence="2">3.6.4.13</ecNumber>
    </recommendedName>
</protein>
<comment type="similarity">
    <text evidence="1">Belongs to the DEAD box helicase family. DDX21/DDX50 subfamily.</text>
</comment>
<keyword evidence="11" id="KW-0812">Transmembrane</keyword>
<dbReference type="GO" id="GO:0003724">
    <property type="term" value="F:RNA helicase activity"/>
    <property type="evidence" value="ECO:0007669"/>
    <property type="project" value="UniProtKB-EC"/>
</dbReference>
<dbReference type="Proteomes" id="UP001164929">
    <property type="component" value="Chromosome 10"/>
</dbReference>
<dbReference type="PROSITE" id="PS51192">
    <property type="entry name" value="HELICASE_ATP_BIND_1"/>
    <property type="match status" value="2"/>
</dbReference>
<comment type="caution">
    <text evidence="14">The sequence shown here is derived from an EMBL/GenBank/DDBJ whole genome shotgun (WGS) entry which is preliminary data.</text>
</comment>
<dbReference type="GO" id="GO:0005524">
    <property type="term" value="F:ATP binding"/>
    <property type="evidence" value="ECO:0007669"/>
    <property type="project" value="UniProtKB-KW"/>
</dbReference>
<feature type="domain" description="Helicase ATP-binding" evidence="12">
    <location>
        <begin position="800"/>
        <end position="922"/>
    </location>
</feature>
<evidence type="ECO:0000256" key="10">
    <source>
        <dbReference type="SAM" id="MobiDB-lite"/>
    </source>
</evidence>
<feature type="transmembrane region" description="Helical" evidence="11">
    <location>
        <begin position="348"/>
        <end position="371"/>
    </location>
</feature>
<dbReference type="EMBL" id="JAQIZT010000010">
    <property type="protein sequence ID" value="KAJ6980746.1"/>
    <property type="molecule type" value="Genomic_DNA"/>
</dbReference>
<evidence type="ECO:0000256" key="4">
    <source>
        <dbReference type="ARBA" id="ARBA00022801"/>
    </source>
</evidence>
<dbReference type="Gene3D" id="3.40.50.300">
    <property type="entry name" value="P-loop containing nucleotide triphosphate hydrolases"/>
    <property type="match status" value="5"/>
</dbReference>
<dbReference type="PANTHER" id="PTHR47959:SF1">
    <property type="entry name" value="ATP-DEPENDENT RNA HELICASE DBPA"/>
    <property type="match status" value="1"/>
</dbReference>
<dbReference type="Pfam" id="PF00270">
    <property type="entry name" value="DEAD"/>
    <property type="match status" value="2"/>
</dbReference>
<dbReference type="InterPro" id="IPR014001">
    <property type="entry name" value="Helicase_ATP-bd"/>
</dbReference>
<dbReference type="InterPro" id="IPR012562">
    <property type="entry name" value="GUCT"/>
</dbReference>
<dbReference type="InterPro" id="IPR059027">
    <property type="entry name" value="DD_DDX21-DDX50"/>
</dbReference>
<feature type="transmembrane region" description="Helical" evidence="11">
    <location>
        <begin position="566"/>
        <end position="586"/>
    </location>
</feature>
<comment type="catalytic activity">
    <reaction evidence="9">
        <text>ATP + H2O = ADP + phosphate + H(+)</text>
        <dbReference type="Rhea" id="RHEA:13065"/>
        <dbReference type="ChEBI" id="CHEBI:15377"/>
        <dbReference type="ChEBI" id="CHEBI:15378"/>
        <dbReference type="ChEBI" id="CHEBI:30616"/>
        <dbReference type="ChEBI" id="CHEBI:43474"/>
        <dbReference type="ChEBI" id="CHEBI:456216"/>
        <dbReference type="EC" id="3.6.4.13"/>
    </reaction>
</comment>
<dbReference type="CDD" id="cd00268">
    <property type="entry name" value="DEADc"/>
    <property type="match status" value="1"/>
</dbReference>
<dbReference type="SMART" id="SM00490">
    <property type="entry name" value="HELICc"/>
    <property type="match status" value="1"/>
</dbReference>
<dbReference type="InterPro" id="IPR044742">
    <property type="entry name" value="DEAD/DEAH_RhlB"/>
</dbReference>
<dbReference type="PANTHER" id="PTHR47959">
    <property type="entry name" value="ATP-DEPENDENT RNA HELICASE RHLE-RELATED"/>
    <property type="match status" value="1"/>
</dbReference>